<dbReference type="PANTHER" id="PTHR42990">
    <property type="entry name" value="ATPASE"/>
    <property type="match status" value="1"/>
</dbReference>
<dbReference type="AlphaFoldDB" id="A0A6N8JM36"/>
<dbReference type="Pfam" id="PF13173">
    <property type="entry name" value="AAA_14"/>
    <property type="match status" value="1"/>
</dbReference>
<feature type="domain" description="AAA" evidence="1">
    <location>
        <begin position="31"/>
        <end position="153"/>
    </location>
</feature>
<dbReference type="SUPFAM" id="SSF52540">
    <property type="entry name" value="P-loop containing nucleoside triphosphate hydrolases"/>
    <property type="match status" value="1"/>
</dbReference>
<sequence length="389" mass="44095">MERLYETMYRLLENTTSEFHRYIYDRINWDNRMLGLVGPRGVGKTTLFLQHIKHANQTDRALFASADNLYFSDHTLFDTAEAFSKSGGAFLYLDEIHKYEGWSRELKAIYDSFPDMHVYFTGSSILDIERGEADLSRRAPKYHLQGLSFREFLAMRHGIETPAFSLEDIIEHRASIPGVTPPLPYFREYLISGYYPFGQDPDFSIELAQVINRTLEVDIPQFANMNASTGRKLRKLMALASTLAPFKPSMAKLASQIGASRNNLEDYLLFIEKAGMTAQLREPSSSINALGKVEKVYLDNTNILYNLSDGAPDVGTVRETFFFNQMRVNQKVFSSPISDFQIDGATFEVGGKSKGARQIRDAAQGFIVKDDIEYGHGNVIPLWAFGLSY</sequence>
<reference evidence="2 3" key="1">
    <citation type="submission" date="2019-12" db="EMBL/GenBank/DDBJ databases">
        <title>Microbes associate with the intestines of laboratory mice.</title>
        <authorList>
            <person name="Navarre W."/>
            <person name="Wong E."/>
        </authorList>
    </citation>
    <scope>NUCLEOTIDE SEQUENCE [LARGE SCALE GENOMIC DNA]</scope>
    <source>
        <strain evidence="2 3">NM66_B29</strain>
    </source>
</reference>
<dbReference type="OrthoDB" id="9768467at2"/>
<gene>
    <name evidence="2" type="ORF">GKZ27_01185</name>
</gene>
<dbReference type="InterPro" id="IPR041682">
    <property type="entry name" value="AAA_14"/>
</dbReference>
<dbReference type="InterPro" id="IPR027417">
    <property type="entry name" value="P-loop_NTPase"/>
</dbReference>
<dbReference type="Proteomes" id="UP000463388">
    <property type="component" value="Unassembled WGS sequence"/>
</dbReference>
<dbReference type="EMBL" id="WSRR01000002">
    <property type="protein sequence ID" value="MVX60089.1"/>
    <property type="molecule type" value="Genomic_DNA"/>
</dbReference>
<evidence type="ECO:0000313" key="2">
    <source>
        <dbReference type="EMBL" id="MVX60089.1"/>
    </source>
</evidence>
<protein>
    <submittedName>
        <fullName evidence="2">AAA family ATPase</fullName>
    </submittedName>
</protein>
<evidence type="ECO:0000259" key="1">
    <source>
        <dbReference type="Pfam" id="PF13173"/>
    </source>
</evidence>
<accession>A0A6N8JM36</accession>
<name>A0A6N8JM36_9ACTN</name>
<proteinExistence type="predicted"/>
<comment type="caution">
    <text evidence="2">The sequence shown here is derived from an EMBL/GenBank/DDBJ whole genome shotgun (WGS) entry which is preliminary data.</text>
</comment>
<keyword evidence="3" id="KW-1185">Reference proteome</keyword>
<organism evidence="2 3">
    <name type="scientific">Adlercreutzia mucosicola</name>
    <dbReference type="NCBI Taxonomy" id="580026"/>
    <lineage>
        <taxon>Bacteria</taxon>
        <taxon>Bacillati</taxon>
        <taxon>Actinomycetota</taxon>
        <taxon>Coriobacteriia</taxon>
        <taxon>Eggerthellales</taxon>
        <taxon>Eggerthellaceae</taxon>
        <taxon>Adlercreutzia</taxon>
    </lineage>
</organism>
<evidence type="ECO:0000313" key="3">
    <source>
        <dbReference type="Proteomes" id="UP000463388"/>
    </source>
</evidence>
<dbReference type="PANTHER" id="PTHR42990:SF1">
    <property type="entry name" value="AAA+ ATPASE DOMAIN-CONTAINING PROTEIN"/>
    <property type="match status" value="1"/>
</dbReference>